<keyword evidence="7" id="KW-0862">Zinc</keyword>
<accession>A0A135S1W0</accession>
<organism evidence="15 16">
    <name type="scientific">Colletotrichum nymphaeae SA-01</name>
    <dbReference type="NCBI Taxonomy" id="1460502"/>
    <lineage>
        <taxon>Eukaryota</taxon>
        <taxon>Fungi</taxon>
        <taxon>Dikarya</taxon>
        <taxon>Ascomycota</taxon>
        <taxon>Pezizomycotina</taxon>
        <taxon>Sordariomycetes</taxon>
        <taxon>Hypocreomycetidae</taxon>
        <taxon>Glomerellales</taxon>
        <taxon>Glomerellaceae</taxon>
        <taxon>Colletotrichum</taxon>
        <taxon>Colletotrichum acutatum species complex</taxon>
    </lineage>
</organism>
<dbReference type="Pfam" id="PF03446">
    <property type="entry name" value="NAD_binding_2"/>
    <property type="match status" value="1"/>
</dbReference>
<dbReference type="InterPro" id="IPR006115">
    <property type="entry name" value="6PGDH_NADP-bd"/>
</dbReference>
<evidence type="ECO:0000256" key="12">
    <source>
        <dbReference type="PROSITE-ProRule" id="PRU00042"/>
    </source>
</evidence>
<evidence type="ECO:0000256" key="13">
    <source>
        <dbReference type="SAM" id="MobiDB-lite"/>
    </source>
</evidence>
<dbReference type="SUPFAM" id="SSF48179">
    <property type="entry name" value="6-phosphogluconate dehydrogenase C-terminal domain-like"/>
    <property type="match status" value="1"/>
</dbReference>
<dbReference type="OrthoDB" id="654211at2759"/>
<keyword evidence="6 12" id="KW-0863">Zinc-finger</keyword>
<feature type="region of interest" description="Disordered" evidence="13">
    <location>
        <begin position="115"/>
        <end position="174"/>
    </location>
</feature>
<dbReference type="GO" id="GO:0051287">
    <property type="term" value="F:NAD binding"/>
    <property type="evidence" value="ECO:0007669"/>
    <property type="project" value="InterPro"/>
</dbReference>
<evidence type="ECO:0000256" key="9">
    <source>
        <dbReference type="ARBA" id="ARBA00023027"/>
    </source>
</evidence>
<dbReference type="GO" id="GO:0006574">
    <property type="term" value="P:L-valine catabolic process"/>
    <property type="evidence" value="ECO:0007669"/>
    <property type="project" value="TreeGrafter"/>
</dbReference>
<dbReference type="SUPFAM" id="SSF56281">
    <property type="entry name" value="Metallo-hydrolase/oxidoreductase"/>
    <property type="match status" value="1"/>
</dbReference>
<dbReference type="PROSITE" id="PS00028">
    <property type="entry name" value="ZINC_FINGER_C2H2_1"/>
    <property type="match status" value="2"/>
</dbReference>
<keyword evidence="9" id="KW-0520">NAD</keyword>
<dbReference type="PANTHER" id="PTHR22981">
    <property type="entry name" value="3-HYDROXYISOBUTYRATE DEHYDROGENASE-RELATED"/>
    <property type="match status" value="1"/>
</dbReference>
<feature type="domain" description="C2H2-type" evidence="14">
    <location>
        <begin position="64"/>
        <end position="92"/>
    </location>
</feature>
<dbReference type="GO" id="GO:0003677">
    <property type="term" value="F:DNA binding"/>
    <property type="evidence" value="ECO:0007669"/>
    <property type="project" value="InterPro"/>
</dbReference>
<gene>
    <name evidence="15" type="ORF">CNYM01_02920</name>
</gene>
<dbReference type="EC" id="1.1.1.31" evidence="3"/>
<evidence type="ECO:0000256" key="4">
    <source>
        <dbReference type="ARBA" id="ARBA00022456"/>
    </source>
</evidence>
<evidence type="ECO:0000256" key="5">
    <source>
        <dbReference type="ARBA" id="ARBA00022723"/>
    </source>
</evidence>
<evidence type="ECO:0000256" key="6">
    <source>
        <dbReference type="ARBA" id="ARBA00022771"/>
    </source>
</evidence>
<dbReference type="Pfam" id="PF04082">
    <property type="entry name" value="Fungal_trans"/>
    <property type="match status" value="1"/>
</dbReference>
<dbReference type="GO" id="GO:0050661">
    <property type="term" value="F:NADP binding"/>
    <property type="evidence" value="ECO:0007669"/>
    <property type="project" value="InterPro"/>
</dbReference>
<name>A0A135S1W0_9PEZI</name>
<dbReference type="PANTHER" id="PTHR22981:SF81">
    <property type="entry name" value="DEHYDROGENASE, PUTATIVE-RELATED"/>
    <property type="match status" value="1"/>
</dbReference>
<dbReference type="PROSITE" id="PS50157">
    <property type="entry name" value="ZINC_FINGER_C2H2_2"/>
    <property type="match status" value="2"/>
</dbReference>
<dbReference type="Gene3D" id="1.10.1040.10">
    <property type="entry name" value="N-(1-d-carboxylethyl)-l-norvaline Dehydrogenase, domain 2"/>
    <property type="match status" value="1"/>
</dbReference>
<feature type="compositionally biased region" description="Polar residues" evidence="13">
    <location>
        <begin position="134"/>
        <end position="156"/>
    </location>
</feature>
<evidence type="ECO:0000256" key="10">
    <source>
        <dbReference type="ARBA" id="ARBA00023242"/>
    </source>
</evidence>
<keyword evidence="5" id="KW-0479">Metal-binding</keyword>
<dbReference type="InterPro" id="IPR036236">
    <property type="entry name" value="Znf_C2H2_sf"/>
</dbReference>
<dbReference type="GO" id="GO:0006351">
    <property type="term" value="P:DNA-templated transcription"/>
    <property type="evidence" value="ECO:0007669"/>
    <property type="project" value="InterPro"/>
</dbReference>
<feature type="domain" description="C2H2-type" evidence="14">
    <location>
        <begin position="36"/>
        <end position="63"/>
    </location>
</feature>
<dbReference type="InterPro" id="IPR008927">
    <property type="entry name" value="6-PGluconate_DH-like_C_sf"/>
</dbReference>
<evidence type="ECO:0000256" key="11">
    <source>
        <dbReference type="ARBA" id="ARBA00049197"/>
    </source>
</evidence>
<keyword evidence="10" id="KW-0539">Nucleus</keyword>
<evidence type="ECO:0000256" key="2">
    <source>
        <dbReference type="ARBA" id="ARBA00006013"/>
    </source>
</evidence>
<proteinExistence type="inferred from homology"/>
<evidence type="ECO:0000256" key="3">
    <source>
        <dbReference type="ARBA" id="ARBA00012991"/>
    </source>
</evidence>
<evidence type="ECO:0000259" key="14">
    <source>
        <dbReference type="PROSITE" id="PS50157"/>
    </source>
</evidence>
<dbReference type="Gene3D" id="3.60.15.10">
    <property type="entry name" value="Ribonuclease Z/Hydroxyacylglutathione hydrolase-like"/>
    <property type="match status" value="1"/>
</dbReference>
<dbReference type="GO" id="GO:0005739">
    <property type="term" value="C:mitochondrion"/>
    <property type="evidence" value="ECO:0007669"/>
    <property type="project" value="TreeGrafter"/>
</dbReference>
<evidence type="ECO:0000256" key="1">
    <source>
        <dbReference type="ARBA" id="ARBA00005109"/>
    </source>
</evidence>
<dbReference type="CDD" id="cd07730">
    <property type="entry name" value="metallo-hydrolase-like_MBL-fold"/>
    <property type="match status" value="1"/>
</dbReference>
<dbReference type="Gene3D" id="3.40.50.720">
    <property type="entry name" value="NAD(P)-binding Rossmann-like Domain"/>
    <property type="match status" value="1"/>
</dbReference>
<dbReference type="PROSITE" id="PS00895">
    <property type="entry name" value="3_HYDROXYISOBUT_DH"/>
    <property type="match status" value="1"/>
</dbReference>
<dbReference type="FunFam" id="3.30.160.60:FF:002343">
    <property type="entry name" value="Zinc finger protein 33A"/>
    <property type="match status" value="1"/>
</dbReference>
<comment type="catalytic activity">
    <reaction evidence="11">
        <text>3-hydroxy-2-methylpropanoate + NAD(+) = 2-methyl-3-oxopropanoate + NADH + H(+)</text>
        <dbReference type="Rhea" id="RHEA:17681"/>
        <dbReference type="ChEBI" id="CHEBI:11805"/>
        <dbReference type="ChEBI" id="CHEBI:15378"/>
        <dbReference type="ChEBI" id="CHEBI:57540"/>
        <dbReference type="ChEBI" id="CHEBI:57700"/>
        <dbReference type="ChEBI" id="CHEBI:57945"/>
        <dbReference type="EC" id="1.1.1.31"/>
    </reaction>
</comment>
<reference evidence="15 16" key="1">
    <citation type="submission" date="2014-02" db="EMBL/GenBank/DDBJ databases">
        <title>The genome sequence of Colletotrichum nymphaeae SA-01.</title>
        <authorList>
            <person name="Baroncelli R."/>
            <person name="Thon M.R."/>
        </authorList>
    </citation>
    <scope>NUCLEOTIDE SEQUENCE [LARGE SCALE GENOMIC DNA]</scope>
    <source>
        <strain evidence="15 16">SA-01</strain>
    </source>
</reference>
<dbReference type="InterPro" id="IPR013328">
    <property type="entry name" value="6PGD_dom2"/>
</dbReference>
<feature type="region of interest" description="Disordered" evidence="13">
    <location>
        <begin position="316"/>
        <end position="358"/>
    </location>
</feature>
<evidence type="ECO:0000256" key="8">
    <source>
        <dbReference type="ARBA" id="ARBA00023002"/>
    </source>
</evidence>
<comment type="similarity">
    <text evidence="2">Belongs to the HIBADH-related family. 3-hydroxyisobutyrate dehydrogenase subfamily.</text>
</comment>
<dbReference type="Proteomes" id="UP000070054">
    <property type="component" value="Unassembled WGS sequence"/>
</dbReference>
<dbReference type="Gene3D" id="3.30.160.60">
    <property type="entry name" value="Classic Zinc Finger"/>
    <property type="match status" value="2"/>
</dbReference>
<protein>
    <recommendedName>
        <fullName evidence="3">3-hydroxyisobutyrate dehydrogenase</fullName>
        <ecNumber evidence="3">1.1.1.31</ecNumber>
    </recommendedName>
</protein>
<evidence type="ECO:0000256" key="7">
    <source>
        <dbReference type="ARBA" id="ARBA00022833"/>
    </source>
</evidence>
<dbReference type="InterPro" id="IPR036866">
    <property type="entry name" value="RibonucZ/Hydroxyglut_hydro"/>
</dbReference>
<dbReference type="FunFam" id="1.10.1040.10:FF:000006">
    <property type="entry name" value="3-hydroxyisobutyrate dehydrogenase"/>
    <property type="match status" value="1"/>
</dbReference>
<dbReference type="InterPro" id="IPR002204">
    <property type="entry name" value="3-OH-isobutyrate_DH-rel_CS"/>
</dbReference>
<feature type="compositionally biased region" description="Basic residues" evidence="13">
    <location>
        <begin position="157"/>
        <end position="168"/>
    </location>
</feature>
<dbReference type="InterPro" id="IPR013087">
    <property type="entry name" value="Znf_C2H2_type"/>
</dbReference>
<dbReference type="CDD" id="cd12148">
    <property type="entry name" value="fungal_TF_MHR"/>
    <property type="match status" value="1"/>
</dbReference>
<keyword evidence="16" id="KW-1185">Reference proteome</keyword>
<evidence type="ECO:0000313" key="16">
    <source>
        <dbReference type="Proteomes" id="UP000070054"/>
    </source>
</evidence>
<dbReference type="InterPro" id="IPR036291">
    <property type="entry name" value="NAD(P)-bd_dom_sf"/>
</dbReference>
<keyword evidence="4" id="KW-0101">Branched-chain amino acid catabolism</keyword>
<evidence type="ECO:0000313" key="15">
    <source>
        <dbReference type="EMBL" id="KXH29869.1"/>
    </source>
</evidence>
<dbReference type="SUPFAM" id="SSF51735">
    <property type="entry name" value="NAD(P)-binding Rossmann-fold domains"/>
    <property type="match status" value="1"/>
</dbReference>
<dbReference type="InterPro" id="IPR029154">
    <property type="entry name" value="HIBADH-like_NADP-bd"/>
</dbReference>
<dbReference type="InterPro" id="IPR007219">
    <property type="entry name" value="XnlR_reg_dom"/>
</dbReference>
<feature type="region of interest" description="Disordered" evidence="13">
    <location>
        <begin position="278"/>
        <end position="303"/>
    </location>
</feature>
<dbReference type="GO" id="GO:0008270">
    <property type="term" value="F:zinc ion binding"/>
    <property type="evidence" value="ECO:0007669"/>
    <property type="project" value="UniProtKB-KW"/>
</dbReference>
<sequence length="1577" mass="175180">MVIEATNPLLEAIRIYGRPEGSPSSAARRGRPRRQYKCAHCSKAFKRSEHCIRHERTHTHEKPYVCRYCHKSYARKDLVTRHERTLHAKEQAREKIGDVVTVACAPLAQATVFSPSKGDDFMNIDQEEDERSGQESPDSQSPDDGAASSTTSPCSSQRRRANSRRKSYSRQAADPDIELERMLMSFQPLTDQYFETRRNPSTLNRTTESRPADIFQHDAQHEGNLLPLQYFHDVDPVEELPPLDPALFMNMDLPFESIAMEMPSKYPVENGLETGVLREQSPRQQRNPPEKSGTADPSTENDELFSPRTLAHLGMGAFDLSPVPSNTAEQRDDRRRIPRHPNTEDPSSGAPPGWASCHIPSASSDLPSLLEDGRQQYPTVTFDEDTHTSLRKDMSSRLRIAAGDFQLPTAKTLQGFLSAYMTSFHSHFPIIHMQTFDLAHTPGPLVLSICSIGALYRLDRRRARHLYDLAIRSVEQVPQTTKDGSKSMVKDYFLWFVQAKILLSFYAVMSGEKDLVDATMKDNGFYTLVYNKARTAVENTQTEPSEMTWHTWIELESWKRALGGIFIESTLTMVIYDVNPGFHATQDLDIEAYQDEKMWNARSPAEWRELRTGASKSSPNSRRHTIKDVLVDILLEGRYHADTVPYRVSTFTALVLTHAVVVHMWQRLQVCQALASTCPIARNDNGDDQDPLRTSLLNGAMQSLARCDAFLQGVRSELRQPRPEEDEKDKEISLVFNCQAVLRIAYTRLSKISTTPCRISLLNLEDRDIGSCVSSFVMGRMERSSHILKMVSKAFEGMIVPVKMGHLLVRKTAAFRWSVEHAVAGWTGALLVSKWAQSIEQDKIAGMQPIQSELELLALIRETLDEAECDIGEGTTLAAGIARTWGWFLSDVWVWGITPRMGGILNQLADAYQDAYDAGRRKSTGMTYNAEKTGGNAFSEALIQISRGGPESQTSHEVWHRDAGLVHKATPQVPVYRRLNRWHPHTAYPYYSPTGPISNTQEFQINMSKINGMAAGLKDLESKARGEVQVSALRGGEFTLPKRFFVAGVSEDETSLVPSLSFLISQNLLDGGQRRILYDLGLRRDIERYSTPIQNHTKNRQPMTLLPDVRQNLIDGGLDVAAIDEVILSHVHWDHIGTPSDFPNARFRVGQGSLELLSQGMNRHMSHSNFQSDLFDGLKVEEITGPEEHVDAAGFTKRWKNLEGLRILDIGESDDGSLFAVDLPGHLPGHLGLLARVGPQSWVMLIGDACHDARLLTGEMQIAEWEDGFIGLGAMGLPMASNLVAKVAKGSQTYVYDISETSMKRLVDQAKNAGITGCKSPREVSQKADIVFTMLPEGSHVKTVYLDPDTGILGPELKSRLLIDCSTIDTETSQLVSTTIKSQFPSTFFCDAPVSGGTLGAEAATLTLMIGCSEKSPNWPEIRDLLSLMGKNIIACGGPGLGLTAKLCNNYCSALISLATSEAMNIGMRAGMDPRLLARVFANSTAQSTICDKWNPVPGICPNAPASHGYQGGFKVQLMAKDFGLAVSTAEKVGAKLILGAVGLRAYKEASQDSKCRDLDSRVLYRYIGGNEDWQVD</sequence>
<dbReference type="Pfam" id="PF14833">
    <property type="entry name" value="NAD_binding_11"/>
    <property type="match status" value="1"/>
</dbReference>
<dbReference type="SUPFAM" id="SSF57667">
    <property type="entry name" value="beta-beta-alpha zinc fingers"/>
    <property type="match status" value="1"/>
</dbReference>
<keyword evidence="8" id="KW-0560">Oxidoreductase</keyword>
<comment type="pathway">
    <text evidence="1">Amino-acid degradation; L-valine degradation.</text>
</comment>
<dbReference type="GO" id="GO:0008442">
    <property type="term" value="F:3-hydroxyisobutyrate dehydrogenase activity"/>
    <property type="evidence" value="ECO:0007669"/>
    <property type="project" value="UniProtKB-EC"/>
</dbReference>
<comment type="caution">
    <text evidence="15">The sequence shown here is derived from an EMBL/GenBank/DDBJ whole genome shotgun (WGS) entry which is preliminary data.</text>
</comment>
<dbReference type="EMBL" id="JEMN01001682">
    <property type="protein sequence ID" value="KXH29869.1"/>
    <property type="molecule type" value="Genomic_DNA"/>
</dbReference>
<dbReference type="SMART" id="SM00355">
    <property type="entry name" value="ZnF_C2H2"/>
    <property type="match status" value="2"/>
</dbReference>